<name>A0A2Z6B2D9_9BACT</name>
<accession>A0A2Z6B2D9</accession>
<proteinExistence type="predicted"/>
<protein>
    <recommendedName>
        <fullName evidence="4">DUF2846 domain-containing protein</fullName>
    </recommendedName>
</protein>
<evidence type="ECO:0008006" key="4">
    <source>
        <dbReference type="Google" id="ProtNLM"/>
    </source>
</evidence>
<sequence>MKLRILFAFILAVAISGCATMPRSEHYVIHEERPAVELKEDAGTVVFFRENNFIGAAVSYYVNDDTEKIGLLRKGSYFIYYATPGLHTFWSETEAKDVISLNVEAKKNYFVIGDVDMGMWCGRPDLEQASEDMFLKVQDELKFTTLSEKGKAHE</sequence>
<dbReference type="PROSITE" id="PS51257">
    <property type="entry name" value="PROKAR_LIPOPROTEIN"/>
    <property type="match status" value="1"/>
</dbReference>
<dbReference type="RefSeq" id="WP_126380699.1">
    <property type="nucleotide sequence ID" value="NZ_AP017378.1"/>
</dbReference>
<evidence type="ECO:0000256" key="1">
    <source>
        <dbReference type="SAM" id="SignalP"/>
    </source>
</evidence>
<evidence type="ECO:0000313" key="2">
    <source>
        <dbReference type="EMBL" id="BBD09672.1"/>
    </source>
</evidence>
<gene>
    <name evidence="2" type="ORF">DFE_2946</name>
</gene>
<dbReference type="KEGG" id="dfl:DFE_2946"/>
<evidence type="ECO:0000313" key="3">
    <source>
        <dbReference type="Proteomes" id="UP000269883"/>
    </source>
</evidence>
<dbReference type="AlphaFoldDB" id="A0A2Z6B2D9"/>
<dbReference type="Proteomes" id="UP000269883">
    <property type="component" value="Chromosome"/>
</dbReference>
<feature type="signal peptide" evidence="1">
    <location>
        <begin position="1"/>
        <end position="19"/>
    </location>
</feature>
<organism evidence="2 3">
    <name type="scientific">Desulfovibrio ferrophilus</name>
    <dbReference type="NCBI Taxonomy" id="241368"/>
    <lineage>
        <taxon>Bacteria</taxon>
        <taxon>Pseudomonadati</taxon>
        <taxon>Thermodesulfobacteriota</taxon>
        <taxon>Desulfovibrionia</taxon>
        <taxon>Desulfovibrionales</taxon>
        <taxon>Desulfovibrionaceae</taxon>
        <taxon>Desulfovibrio</taxon>
    </lineage>
</organism>
<dbReference type="OrthoDB" id="5514360at2"/>
<dbReference type="EMBL" id="AP017378">
    <property type="protein sequence ID" value="BBD09672.1"/>
    <property type="molecule type" value="Genomic_DNA"/>
</dbReference>
<keyword evidence="1" id="KW-0732">Signal</keyword>
<keyword evidence="3" id="KW-1185">Reference proteome</keyword>
<feature type="chain" id="PRO_5016292162" description="DUF2846 domain-containing protein" evidence="1">
    <location>
        <begin position="20"/>
        <end position="154"/>
    </location>
</feature>
<reference evidence="2 3" key="1">
    <citation type="journal article" date="2018" name="Sci. Adv.">
        <title>Multi-heme cytochromes provide a pathway for survival in energy-limited environments.</title>
        <authorList>
            <person name="Deng X."/>
            <person name="Dohmae N."/>
            <person name="Nealson K.H."/>
            <person name="Hashimoto K."/>
            <person name="Okamoto A."/>
        </authorList>
    </citation>
    <scope>NUCLEOTIDE SEQUENCE [LARGE SCALE GENOMIC DNA]</scope>
    <source>
        <strain evidence="2 3">IS5</strain>
    </source>
</reference>